<gene>
    <name evidence="2" type="ORF">D7318_11980</name>
    <name evidence="1" type="ORF">D7319_10800</name>
</gene>
<reference evidence="3 4" key="1">
    <citation type="submission" date="2018-09" db="EMBL/GenBank/DDBJ databases">
        <title>Streptomyces sp. nov. DS1-2, an endophytic actinomycete isolated from roots of Dendrobium scabrilingue.</title>
        <authorList>
            <person name="Kuncharoen N."/>
            <person name="Kudo T."/>
            <person name="Ohkuma M."/>
            <person name="Yuki M."/>
            <person name="Tanasupawat S."/>
        </authorList>
    </citation>
    <scope>NUCLEOTIDE SEQUENCE [LARGE SCALE GENOMIC DNA]</scope>
    <source>
        <strain evidence="1 4">AZ1-7</strain>
        <strain evidence="2 3">DS1-2</strain>
    </source>
</reference>
<evidence type="ECO:0000313" key="2">
    <source>
        <dbReference type="EMBL" id="RKN24564.1"/>
    </source>
</evidence>
<sequence length="214" mass="22592">MAYRGLILDFGGVLTEGVRESVAAWAAAEGLPADAWATTLGEHPEGRALYRELERGALSQQEWNAATARLIGVAPENLMGRAWAGVRPAAGMVALAREAREAGLTVAMLSNSFGLDPYDPYGHVGVWDLFDVAVISEREGIAKPDPVIYQRVLERMGLTGAECVFVDDAPVNLPPARACDITTVHADPHGDPTATVARVATLLGLPGRVAAQPG</sequence>
<keyword evidence="3" id="KW-1185">Reference proteome</keyword>
<name>A0A3A9WC46_9ACTN</name>
<evidence type="ECO:0000313" key="4">
    <source>
        <dbReference type="Proteomes" id="UP000275024"/>
    </source>
</evidence>
<evidence type="ECO:0000313" key="3">
    <source>
        <dbReference type="Proteomes" id="UP000268652"/>
    </source>
</evidence>
<dbReference type="Gene3D" id="3.40.50.1000">
    <property type="entry name" value="HAD superfamily/HAD-like"/>
    <property type="match status" value="1"/>
</dbReference>
<dbReference type="NCBIfam" id="TIGR01509">
    <property type="entry name" value="HAD-SF-IA-v3"/>
    <property type="match status" value="1"/>
</dbReference>
<dbReference type="OrthoDB" id="9795007at2"/>
<organism evidence="1 4">
    <name type="scientific">Streptomyces radicis</name>
    <dbReference type="NCBI Taxonomy" id="1750517"/>
    <lineage>
        <taxon>Bacteria</taxon>
        <taxon>Bacillati</taxon>
        <taxon>Actinomycetota</taxon>
        <taxon>Actinomycetes</taxon>
        <taxon>Kitasatosporales</taxon>
        <taxon>Streptomycetaceae</taxon>
        <taxon>Streptomyces</taxon>
    </lineage>
</organism>
<dbReference type="Proteomes" id="UP000275024">
    <property type="component" value="Unassembled WGS sequence"/>
</dbReference>
<dbReference type="CDD" id="cd02603">
    <property type="entry name" value="HAD_sEH-N_like"/>
    <property type="match status" value="1"/>
</dbReference>
<dbReference type="PANTHER" id="PTHR47829">
    <property type="entry name" value="HYDROLASE, PUTATIVE (AFU_ORTHOLOGUE AFUA_1G12880)-RELATED"/>
    <property type="match status" value="1"/>
</dbReference>
<dbReference type="PANTHER" id="PTHR47829:SF1">
    <property type="entry name" value="HAD FAMILY PHOSPHATASE"/>
    <property type="match status" value="1"/>
</dbReference>
<dbReference type="EMBL" id="RBDX01000006">
    <property type="protein sequence ID" value="RKN10222.1"/>
    <property type="molecule type" value="Genomic_DNA"/>
</dbReference>
<dbReference type="InterPro" id="IPR006439">
    <property type="entry name" value="HAD-SF_hydro_IA"/>
</dbReference>
<dbReference type="SFLD" id="SFLDG01129">
    <property type="entry name" value="C1.5:_HAD__Beta-PGM__Phosphata"/>
    <property type="match status" value="1"/>
</dbReference>
<dbReference type="Proteomes" id="UP000268652">
    <property type="component" value="Unassembled WGS sequence"/>
</dbReference>
<dbReference type="SUPFAM" id="SSF56784">
    <property type="entry name" value="HAD-like"/>
    <property type="match status" value="1"/>
</dbReference>
<dbReference type="InterPro" id="IPR052898">
    <property type="entry name" value="ACAD10-like"/>
</dbReference>
<dbReference type="SFLD" id="SFLDS00003">
    <property type="entry name" value="Haloacid_Dehalogenase"/>
    <property type="match status" value="1"/>
</dbReference>
<dbReference type="PRINTS" id="PR00413">
    <property type="entry name" value="HADHALOGNASE"/>
</dbReference>
<dbReference type="InterPro" id="IPR036412">
    <property type="entry name" value="HAD-like_sf"/>
</dbReference>
<comment type="caution">
    <text evidence="1">The sequence shown here is derived from an EMBL/GenBank/DDBJ whole genome shotgun (WGS) entry which is preliminary data.</text>
</comment>
<accession>A0A3A9WC46</accession>
<proteinExistence type="predicted"/>
<evidence type="ECO:0000313" key="1">
    <source>
        <dbReference type="EMBL" id="RKN10222.1"/>
    </source>
</evidence>
<dbReference type="EMBL" id="RBDY01000006">
    <property type="protein sequence ID" value="RKN24564.1"/>
    <property type="molecule type" value="Genomic_DNA"/>
</dbReference>
<dbReference type="RefSeq" id="WP_120696899.1">
    <property type="nucleotide sequence ID" value="NZ_RBDX01000006.1"/>
</dbReference>
<protein>
    <submittedName>
        <fullName evidence="1">HAD family phosphatase</fullName>
    </submittedName>
</protein>
<dbReference type="Pfam" id="PF00702">
    <property type="entry name" value="Hydrolase"/>
    <property type="match status" value="1"/>
</dbReference>
<dbReference type="InterPro" id="IPR023214">
    <property type="entry name" value="HAD_sf"/>
</dbReference>
<dbReference type="AlphaFoldDB" id="A0A3A9WC46"/>